<dbReference type="OrthoDB" id="5837254at2759"/>
<sequence length="341" mass="38036">MTYLYWLLLLPALTVNAKYRLCPNDGQPRTNEDGSLLQCLPGQDSIDVCGKGYSCFFSGFNYQCCPTNEEEAPPPHVDCPRGAMAVLDSAGYPVKCSTLGIYCPKKDMFCFDGAESPFCCEYPKNKPTESPIPREAEEFFKDDEDQVIENKTHDDIQNSEVLECPANSLTILSDEGKPFHCHGSHVCPRGLYCYEEKKICCENSDTATEPANSVTETSTATTTTTVSTTKITTTAPTTTSTTSTTTKKTTPTTDSQQPVRIHAVKTATKEPSYKQHPNGGYSLNDRPANKLNQEVRKQELVQHYLLEEIKRGWPYDDRYYRPENIVTEKENGSTAAIVHFN</sequence>
<dbReference type="Proteomes" id="UP000783686">
    <property type="component" value="Unassembled WGS sequence"/>
</dbReference>
<feature type="compositionally biased region" description="Low complexity" evidence="1">
    <location>
        <begin position="235"/>
        <end position="253"/>
    </location>
</feature>
<keyword evidence="4" id="KW-1185">Reference proteome</keyword>
<organism evidence="3 4">
    <name type="scientific">Bursaphelenchus okinawaensis</name>
    <dbReference type="NCBI Taxonomy" id="465554"/>
    <lineage>
        <taxon>Eukaryota</taxon>
        <taxon>Metazoa</taxon>
        <taxon>Ecdysozoa</taxon>
        <taxon>Nematoda</taxon>
        <taxon>Chromadorea</taxon>
        <taxon>Rhabditida</taxon>
        <taxon>Tylenchina</taxon>
        <taxon>Tylenchomorpha</taxon>
        <taxon>Aphelenchoidea</taxon>
        <taxon>Aphelenchoididae</taxon>
        <taxon>Bursaphelenchus</taxon>
    </lineage>
</organism>
<dbReference type="Pfam" id="PF14625">
    <property type="entry name" value="Lustrin_cystein"/>
    <property type="match status" value="2"/>
</dbReference>
<evidence type="ECO:0000256" key="2">
    <source>
        <dbReference type="SAM" id="SignalP"/>
    </source>
</evidence>
<dbReference type="Proteomes" id="UP000614601">
    <property type="component" value="Unassembled WGS sequence"/>
</dbReference>
<feature type="signal peptide" evidence="2">
    <location>
        <begin position="1"/>
        <end position="17"/>
    </location>
</feature>
<evidence type="ECO:0008006" key="5">
    <source>
        <dbReference type="Google" id="ProtNLM"/>
    </source>
</evidence>
<feature type="region of interest" description="Disordered" evidence="1">
    <location>
        <begin position="235"/>
        <end position="287"/>
    </location>
</feature>
<dbReference type="EMBL" id="CAJFCW020000003">
    <property type="protein sequence ID" value="CAG9104964.1"/>
    <property type="molecule type" value="Genomic_DNA"/>
</dbReference>
<dbReference type="InterPro" id="IPR006150">
    <property type="entry name" value="Cys_repeat_1"/>
</dbReference>
<dbReference type="InterPro" id="IPR028150">
    <property type="entry name" value="Lustrin_cystein"/>
</dbReference>
<comment type="caution">
    <text evidence="3">The sequence shown here is derived from an EMBL/GenBank/DDBJ whole genome shotgun (WGS) entry which is preliminary data.</text>
</comment>
<dbReference type="AlphaFoldDB" id="A0A811KLY1"/>
<gene>
    <name evidence="3" type="ORF">BOKJ2_LOCUS6316</name>
</gene>
<dbReference type="EMBL" id="CAJFDH010000003">
    <property type="protein sequence ID" value="CAD5215884.1"/>
    <property type="molecule type" value="Genomic_DNA"/>
</dbReference>
<evidence type="ECO:0000313" key="3">
    <source>
        <dbReference type="EMBL" id="CAD5215884.1"/>
    </source>
</evidence>
<evidence type="ECO:0000313" key="4">
    <source>
        <dbReference type="Proteomes" id="UP000614601"/>
    </source>
</evidence>
<evidence type="ECO:0000256" key="1">
    <source>
        <dbReference type="SAM" id="MobiDB-lite"/>
    </source>
</evidence>
<protein>
    <recommendedName>
        <fullName evidence="5">CC domain-containing protein</fullName>
    </recommendedName>
</protein>
<name>A0A811KLY1_9BILA</name>
<dbReference type="SMART" id="SM00289">
    <property type="entry name" value="WR1"/>
    <property type="match status" value="3"/>
</dbReference>
<reference evidence="3" key="1">
    <citation type="submission" date="2020-09" db="EMBL/GenBank/DDBJ databases">
        <authorList>
            <person name="Kikuchi T."/>
        </authorList>
    </citation>
    <scope>NUCLEOTIDE SEQUENCE</scope>
    <source>
        <strain evidence="3">SH1</strain>
    </source>
</reference>
<keyword evidence="2" id="KW-0732">Signal</keyword>
<accession>A0A811KLY1</accession>
<proteinExistence type="predicted"/>
<feature type="chain" id="PRO_5036221087" description="CC domain-containing protein" evidence="2">
    <location>
        <begin position="18"/>
        <end position="341"/>
    </location>
</feature>